<evidence type="ECO:0000259" key="2">
    <source>
        <dbReference type="Pfam" id="PF00582"/>
    </source>
</evidence>
<comment type="caution">
    <text evidence="3">The sequence shown here is derived from an EMBL/GenBank/DDBJ whole genome shotgun (WGS) entry which is preliminary data.</text>
</comment>
<dbReference type="PANTHER" id="PTHR46268">
    <property type="entry name" value="STRESS RESPONSE PROTEIN NHAX"/>
    <property type="match status" value="1"/>
</dbReference>
<dbReference type="PRINTS" id="PR01438">
    <property type="entry name" value="UNVRSLSTRESS"/>
</dbReference>
<dbReference type="OrthoDB" id="5512223at2"/>
<evidence type="ECO:0000313" key="4">
    <source>
        <dbReference type="Proteomes" id="UP000033651"/>
    </source>
</evidence>
<dbReference type="InterPro" id="IPR006015">
    <property type="entry name" value="Universal_stress_UspA"/>
</dbReference>
<evidence type="ECO:0000313" key="3">
    <source>
        <dbReference type="EMBL" id="KJV36125.1"/>
    </source>
</evidence>
<dbReference type="AlphaFoldDB" id="A0A0F3KXZ9"/>
<dbReference type="SUPFAM" id="SSF52402">
    <property type="entry name" value="Adenine nucleotide alpha hydrolases-like"/>
    <property type="match status" value="1"/>
</dbReference>
<keyword evidence="4" id="KW-1185">Reference proteome</keyword>
<dbReference type="InterPro" id="IPR014729">
    <property type="entry name" value="Rossmann-like_a/b/a_fold"/>
</dbReference>
<proteinExistence type="inferred from homology"/>
<comment type="similarity">
    <text evidence="1">Belongs to the universal stress protein A family.</text>
</comment>
<name>A0A0F3KXZ9_9GAMM</name>
<reference evidence="3 4" key="1">
    <citation type="submission" date="2015-03" db="EMBL/GenBank/DDBJ databases">
        <title>Draft genome sequence of Luteibacter yeojuensis strain SU11.</title>
        <authorList>
            <person name="Sulaiman J."/>
            <person name="Priya K."/>
            <person name="Chan K.-G."/>
        </authorList>
    </citation>
    <scope>NUCLEOTIDE SEQUENCE [LARGE SCALE GENOMIC DNA]</scope>
    <source>
        <strain evidence="3 4">SU11</strain>
    </source>
</reference>
<feature type="domain" description="UspA" evidence="2">
    <location>
        <begin position="1"/>
        <end position="137"/>
    </location>
</feature>
<dbReference type="PANTHER" id="PTHR46268:SF6">
    <property type="entry name" value="UNIVERSAL STRESS PROTEIN UP12"/>
    <property type="match status" value="1"/>
</dbReference>
<sequence>MPKHVLVGYDGSETARRAYLFALELGACARARVSVVSVYQMENGADTAALMMADNGRDRLAAIRAELAALSAEPGVEVDVQLVHGSPGDALLSYVARHGADHIVIGHTERGALARWLVGSTATDVLAKARVPVTVVR</sequence>
<accession>A0A0F3KXZ9</accession>
<dbReference type="EMBL" id="JZRB01000013">
    <property type="protein sequence ID" value="KJV36125.1"/>
    <property type="molecule type" value="Genomic_DNA"/>
</dbReference>
<dbReference type="CDD" id="cd00293">
    <property type="entry name" value="USP-like"/>
    <property type="match status" value="1"/>
</dbReference>
<dbReference type="InterPro" id="IPR006016">
    <property type="entry name" value="UspA"/>
</dbReference>
<dbReference type="PATRIC" id="fig|345309.4.peg.495"/>
<protein>
    <submittedName>
        <fullName evidence="3">Universal stress protein UspA</fullName>
    </submittedName>
</protein>
<dbReference type="Pfam" id="PF00582">
    <property type="entry name" value="Usp"/>
    <property type="match status" value="1"/>
</dbReference>
<organism evidence="3 4">
    <name type="scientific">Luteibacter yeojuensis</name>
    <dbReference type="NCBI Taxonomy" id="345309"/>
    <lineage>
        <taxon>Bacteria</taxon>
        <taxon>Pseudomonadati</taxon>
        <taxon>Pseudomonadota</taxon>
        <taxon>Gammaproteobacteria</taxon>
        <taxon>Lysobacterales</taxon>
        <taxon>Rhodanobacteraceae</taxon>
        <taxon>Luteibacter</taxon>
    </lineage>
</organism>
<gene>
    <name evidence="3" type="ORF">VI08_06535</name>
</gene>
<dbReference type="RefSeq" id="WP_045828751.1">
    <property type="nucleotide sequence ID" value="NZ_JZRB01000013.1"/>
</dbReference>
<dbReference type="Proteomes" id="UP000033651">
    <property type="component" value="Unassembled WGS sequence"/>
</dbReference>
<evidence type="ECO:0000256" key="1">
    <source>
        <dbReference type="ARBA" id="ARBA00008791"/>
    </source>
</evidence>
<dbReference type="Gene3D" id="3.40.50.620">
    <property type="entry name" value="HUPs"/>
    <property type="match status" value="1"/>
</dbReference>